<dbReference type="PANTHER" id="PTHR43065:SF10">
    <property type="entry name" value="PEROXIDE STRESS-ACTIVATED HISTIDINE KINASE MAK3"/>
    <property type="match status" value="1"/>
</dbReference>
<evidence type="ECO:0000256" key="7">
    <source>
        <dbReference type="ARBA" id="ARBA00022840"/>
    </source>
</evidence>
<gene>
    <name evidence="11" type="ordered locus">KSE_35630</name>
</gene>
<dbReference type="PRINTS" id="PR00344">
    <property type="entry name" value="BCTRLSENSOR"/>
</dbReference>
<dbReference type="PATRIC" id="fig|452652.3.peg.3565"/>
<dbReference type="Proteomes" id="UP000007076">
    <property type="component" value="Chromosome"/>
</dbReference>
<dbReference type="GO" id="GO:0004673">
    <property type="term" value="F:protein histidine kinase activity"/>
    <property type="evidence" value="ECO:0007669"/>
    <property type="project" value="UniProtKB-EC"/>
</dbReference>
<dbReference type="GO" id="GO:0000160">
    <property type="term" value="P:phosphorelay signal transduction system"/>
    <property type="evidence" value="ECO:0007669"/>
    <property type="project" value="UniProtKB-KW"/>
</dbReference>
<dbReference type="KEGG" id="ksk:KSE_35630"/>
<evidence type="ECO:0000256" key="5">
    <source>
        <dbReference type="ARBA" id="ARBA00022741"/>
    </source>
</evidence>
<keyword evidence="5" id="KW-0547">Nucleotide-binding</keyword>
<dbReference type="GO" id="GO:0005524">
    <property type="term" value="F:ATP binding"/>
    <property type="evidence" value="ECO:0007669"/>
    <property type="project" value="UniProtKB-KW"/>
</dbReference>
<organism evidence="11 12">
    <name type="scientific">Kitasatospora setae (strain ATCC 33774 / DSM 43861 / JCM 3304 / KCC A-0304 / NBRC 14216 / KM-6054)</name>
    <name type="common">Streptomyces setae</name>
    <dbReference type="NCBI Taxonomy" id="452652"/>
    <lineage>
        <taxon>Bacteria</taxon>
        <taxon>Bacillati</taxon>
        <taxon>Actinomycetota</taxon>
        <taxon>Actinomycetes</taxon>
        <taxon>Kitasatosporales</taxon>
        <taxon>Streptomycetaceae</taxon>
        <taxon>Kitasatospora</taxon>
    </lineage>
</organism>
<dbReference type="Pfam" id="PF13589">
    <property type="entry name" value="HATPase_c_3"/>
    <property type="match status" value="1"/>
</dbReference>
<reference evidence="11 12" key="1">
    <citation type="journal article" date="2010" name="DNA Res.">
        <title>Genome sequence of Kitasatospora setae NBRC 14216T: an evolutionary snapshot of the family Streptomycetaceae.</title>
        <authorList>
            <person name="Ichikawa N."/>
            <person name="Oguchi A."/>
            <person name="Ikeda H."/>
            <person name="Ishikawa J."/>
            <person name="Kitani S."/>
            <person name="Watanabe Y."/>
            <person name="Nakamura S."/>
            <person name="Katano Y."/>
            <person name="Kishi E."/>
            <person name="Sasagawa M."/>
            <person name="Ankai A."/>
            <person name="Fukui S."/>
            <person name="Hashimoto Y."/>
            <person name="Kamata S."/>
            <person name="Otoguro M."/>
            <person name="Tanikawa S."/>
            <person name="Nihira T."/>
            <person name="Horinouchi S."/>
            <person name="Ohnishi Y."/>
            <person name="Hayakawa M."/>
            <person name="Kuzuyama T."/>
            <person name="Arisawa A."/>
            <person name="Nomoto F."/>
            <person name="Miura H."/>
            <person name="Takahashi Y."/>
            <person name="Fujita N."/>
        </authorList>
    </citation>
    <scope>NUCLEOTIDE SEQUENCE [LARGE SCALE GENOMIC DNA]</scope>
    <source>
        <strain evidence="12">ATCC 33774 / DSM 43861 / JCM 3304 / KCC A-0304 / NBRC 14216 / KM-6054</strain>
    </source>
</reference>
<sequence length="754" mass="82839">MDVGGDEVYLRPRARLMSTLGEELISNERVALTELVKNAYDADASLVLIRFIGPLVEGQGAIEVWDNGHGMSPDTVRGTWLEIATSFRQRAPRSESLGRRVLGAKGIGRFSAARLASVTELTTRRVDGSETTLLINWGDFVEGESYLDQVPVNWRVGDPAVFAPWGEADLLLDDLLERYGAGAASASTRVSNPWGGDGSPHGTLMRLNGLRQTWDDYTVTLLKRSLSRLLPPPAPTELSAPETPDFAIFLELPSGELEHHSGFVAASEALAHPDYRLTGAVDAEGRGRFTLYLAAEESTTEVDLRLPSEAVRPACGPLEVDIRAWDLEAQSLRRIVDLDVGARNISEVRKLIRGNSGVALYRDGFRVQPFGEPGYDWLEFDQRRVNNPTMRFSNNQVAGFVYITADGNPGLQDRSHREGLIDSKEYEDLKKVLTTAVSALETERYRVRRKQAAPGGQPRHPSGAGGDRGHGVFSSFNLEPLRKVVGERYADDAVLGRALDEATETINESVKKVQEILSQFSRLATLGTLVDVVLHDGRSALTRIAYVLQELDDLVNGIPSDREPLKDELRDIHAGFASQEKALDRLFTRIQPLSGRRRGRPRSISLQQTIREAVSVYEGEIKKLNVDLVIGGEDAMVTLDPGDVNQVIVNLVGNALFWLSTQEENEERQVRIDTGRLPDGSVEIVVSDSGPGVREEIRDLIFDTYFSDKEDGIGLGLSIAGSVVQDFYDGDLALMSEGPLPGACFRATLRRSVG</sequence>
<dbReference type="EC" id="2.7.13.3" evidence="2"/>
<dbReference type="PROSITE" id="PS50109">
    <property type="entry name" value="HIS_KIN"/>
    <property type="match status" value="1"/>
</dbReference>
<evidence type="ECO:0000256" key="8">
    <source>
        <dbReference type="ARBA" id="ARBA00023012"/>
    </source>
</evidence>
<protein>
    <recommendedName>
        <fullName evidence="2">histidine kinase</fullName>
        <ecNumber evidence="2">2.7.13.3</ecNumber>
    </recommendedName>
</protein>
<evidence type="ECO:0000256" key="9">
    <source>
        <dbReference type="SAM" id="MobiDB-lite"/>
    </source>
</evidence>
<dbReference type="EMBL" id="AP010968">
    <property type="protein sequence ID" value="BAJ29368.1"/>
    <property type="molecule type" value="Genomic_DNA"/>
</dbReference>
<evidence type="ECO:0000256" key="3">
    <source>
        <dbReference type="ARBA" id="ARBA00022553"/>
    </source>
</evidence>
<comment type="catalytic activity">
    <reaction evidence="1">
        <text>ATP + protein L-histidine = ADP + protein N-phospho-L-histidine.</text>
        <dbReference type="EC" id="2.7.13.3"/>
    </reaction>
</comment>
<dbReference type="InterPro" id="IPR005467">
    <property type="entry name" value="His_kinase_dom"/>
</dbReference>
<accession>E4NDT7</accession>
<dbReference type="STRING" id="452652.KSE_35630"/>
<dbReference type="PANTHER" id="PTHR43065">
    <property type="entry name" value="SENSOR HISTIDINE KINASE"/>
    <property type="match status" value="1"/>
</dbReference>
<keyword evidence="4" id="KW-0808">Transferase</keyword>
<keyword evidence="8" id="KW-0902">Two-component regulatory system</keyword>
<dbReference type="InterPro" id="IPR004358">
    <property type="entry name" value="Sig_transdc_His_kin-like_C"/>
</dbReference>
<dbReference type="Pfam" id="PF02518">
    <property type="entry name" value="HATPase_c"/>
    <property type="match status" value="1"/>
</dbReference>
<evidence type="ECO:0000256" key="6">
    <source>
        <dbReference type="ARBA" id="ARBA00022777"/>
    </source>
</evidence>
<keyword evidence="12" id="KW-1185">Reference proteome</keyword>
<evidence type="ECO:0000313" key="12">
    <source>
        <dbReference type="Proteomes" id="UP000007076"/>
    </source>
</evidence>
<evidence type="ECO:0000256" key="4">
    <source>
        <dbReference type="ARBA" id="ARBA00022679"/>
    </source>
</evidence>
<evidence type="ECO:0000313" key="11">
    <source>
        <dbReference type="EMBL" id="BAJ29368.1"/>
    </source>
</evidence>
<evidence type="ECO:0000256" key="2">
    <source>
        <dbReference type="ARBA" id="ARBA00012438"/>
    </source>
</evidence>
<dbReference type="Gene3D" id="3.30.565.10">
    <property type="entry name" value="Histidine kinase-like ATPase, C-terminal domain"/>
    <property type="match status" value="2"/>
</dbReference>
<dbReference type="SMART" id="SM00387">
    <property type="entry name" value="HATPase_c"/>
    <property type="match status" value="1"/>
</dbReference>
<name>E4NDT7_KITSK</name>
<dbReference type="InterPro" id="IPR036890">
    <property type="entry name" value="HATPase_C_sf"/>
</dbReference>
<keyword evidence="3" id="KW-0597">Phosphoprotein</keyword>
<dbReference type="InterPro" id="IPR003594">
    <property type="entry name" value="HATPase_dom"/>
</dbReference>
<feature type="region of interest" description="Disordered" evidence="9">
    <location>
        <begin position="446"/>
        <end position="471"/>
    </location>
</feature>
<dbReference type="eggNOG" id="COG0323">
    <property type="taxonomic scope" value="Bacteria"/>
</dbReference>
<keyword evidence="6 11" id="KW-0418">Kinase</keyword>
<dbReference type="eggNOG" id="COG4191">
    <property type="taxonomic scope" value="Bacteria"/>
</dbReference>
<dbReference type="REBASE" id="28979">
    <property type="entry name" value="KseKMORF35540P"/>
</dbReference>
<dbReference type="AlphaFoldDB" id="E4NDT7"/>
<proteinExistence type="predicted"/>
<dbReference type="SUPFAM" id="SSF55874">
    <property type="entry name" value="ATPase domain of HSP90 chaperone/DNA topoisomerase II/histidine kinase"/>
    <property type="match status" value="2"/>
</dbReference>
<evidence type="ECO:0000259" key="10">
    <source>
        <dbReference type="PROSITE" id="PS50109"/>
    </source>
</evidence>
<dbReference type="RefSeq" id="WP_014136674.1">
    <property type="nucleotide sequence ID" value="NC_016109.1"/>
</dbReference>
<keyword evidence="7" id="KW-0067">ATP-binding</keyword>
<feature type="domain" description="Histidine kinase" evidence="10">
    <location>
        <begin position="532"/>
        <end position="753"/>
    </location>
</feature>
<dbReference type="HOGENOM" id="CLU_012281_1_0_11"/>
<evidence type="ECO:0000256" key="1">
    <source>
        <dbReference type="ARBA" id="ARBA00000085"/>
    </source>
</evidence>